<dbReference type="STRING" id="5539.A0A3E2GZT8"/>
<dbReference type="InterPro" id="IPR056884">
    <property type="entry name" value="NPHP3-like_N"/>
</dbReference>
<dbReference type="EMBL" id="NCSJ02000274">
    <property type="protein sequence ID" value="RFU26253.1"/>
    <property type="molecule type" value="Genomic_DNA"/>
</dbReference>
<dbReference type="Proteomes" id="UP000258309">
    <property type="component" value="Unassembled WGS sequence"/>
</dbReference>
<dbReference type="GO" id="GO:0009116">
    <property type="term" value="P:nucleoside metabolic process"/>
    <property type="evidence" value="ECO:0007669"/>
    <property type="project" value="InterPro"/>
</dbReference>
<evidence type="ECO:0000313" key="3">
    <source>
        <dbReference type="EMBL" id="RFU26253.1"/>
    </source>
</evidence>
<dbReference type="Gene3D" id="3.40.50.300">
    <property type="entry name" value="P-loop containing nucleotide triphosphate hydrolases"/>
    <property type="match status" value="1"/>
</dbReference>
<dbReference type="AlphaFoldDB" id="A0A3E2GZT8"/>
<dbReference type="InterPro" id="IPR035994">
    <property type="entry name" value="Nucleoside_phosphorylase_sf"/>
</dbReference>
<dbReference type="SUPFAM" id="SSF53167">
    <property type="entry name" value="Purine and uridine phosphorylases"/>
    <property type="match status" value="1"/>
</dbReference>
<dbReference type="GO" id="GO:0003824">
    <property type="term" value="F:catalytic activity"/>
    <property type="evidence" value="ECO:0007669"/>
    <property type="project" value="InterPro"/>
</dbReference>
<evidence type="ECO:0000256" key="1">
    <source>
        <dbReference type="ARBA" id="ARBA00022737"/>
    </source>
</evidence>
<proteinExistence type="predicted"/>
<sequence length="534" mass="61536">MARDNPKMVKSKHGYVHQGFENDELFDTINPDQQILREQRESTEPEIHYGVIASGNTLFKDTTYRDGILKNIGEECICLEMEAAGLMNNFPCIVIRGICDYTDSHKSDRWQRYAAAIAAAYAKELLEYVPSQGLQETQMAIDLIEEVKNIRSTTSELKNIVEKQESDNRSEKINTWLRSPDSSTNFNKAIADRHKGTGSWFLESRQFKEWKSGKRRHLWLHGIPGCEKTILCSTVIQHLRQNQGAAYVIDFFFDFRDNQKQSFENLVRSFVSQLYSRCKNSRKELDILFSQCEDRHRQPTKESLFETFQHMINHIEEIQIIIDALDECKTRKDLLQSIKQLSNSTTNLKVIATSRAEEEIKSGLKHWIKIKAEFPLARYSAQYWMDHARPAETDKSVQDDILKFFLQQNKVYEMWGKLFNPDEPWDDESWEDGSSNDEASRLKPEIRLAQAVSQFEADLSSDQKRSFSNYRSELLRSAPDPRDVMKLTAEIDLRASGGRCFGPRLTNFLQAVQQFAALGDIIIGGTQNLIACGP</sequence>
<dbReference type="OrthoDB" id="195446at2759"/>
<accession>A0A3E2GZT8</accession>
<dbReference type="InterPro" id="IPR027417">
    <property type="entry name" value="P-loop_NTPase"/>
</dbReference>
<dbReference type="PANTHER" id="PTHR10039:SF16">
    <property type="entry name" value="GPI INOSITOL-DEACYLASE"/>
    <property type="match status" value="1"/>
</dbReference>
<reference evidence="3 4" key="1">
    <citation type="submission" date="2018-05" db="EMBL/GenBank/DDBJ databases">
        <title>Draft genome sequence of Scytalidium lignicola DSM 105466, a ubiquitous saprotrophic fungus.</title>
        <authorList>
            <person name="Buettner E."/>
            <person name="Gebauer A.M."/>
            <person name="Hofrichter M."/>
            <person name="Liers C."/>
            <person name="Kellner H."/>
        </authorList>
    </citation>
    <scope>NUCLEOTIDE SEQUENCE [LARGE SCALE GENOMIC DNA]</scope>
    <source>
        <strain evidence="3 4">DSM 105466</strain>
    </source>
</reference>
<dbReference type="Gene3D" id="3.40.50.1580">
    <property type="entry name" value="Nucleoside phosphorylase domain"/>
    <property type="match status" value="1"/>
</dbReference>
<feature type="domain" description="Nephrocystin 3-like N-terminal" evidence="2">
    <location>
        <begin position="196"/>
        <end position="355"/>
    </location>
</feature>
<feature type="non-terminal residue" evidence="3">
    <location>
        <position position="534"/>
    </location>
</feature>
<keyword evidence="4" id="KW-1185">Reference proteome</keyword>
<dbReference type="SUPFAM" id="SSF52540">
    <property type="entry name" value="P-loop containing nucleoside triphosphate hydrolases"/>
    <property type="match status" value="1"/>
</dbReference>
<dbReference type="PANTHER" id="PTHR10039">
    <property type="entry name" value="AMELOGENIN"/>
    <property type="match status" value="1"/>
</dbReference>
<evidence type="ECO:0000259" key="2">
    <source>
        <dbReference type="Pfam" id="PF24883"/>
    </source>
</evidence>
<feature type="non-terminal residue" evidence="3">
    <location>
        <position position="1"/>
    </location>
</feature>
<comment type="caution">
    <text evidence="3">The sequence shown here is derived from an EMBL/GenBank/DDBJ whole genome shotgun (WGS) entry which is preliminary data.</text>
</comment>
<name>A0A3E2GZT8_SCYLI</name>
<gene>
    <name evidence="3" type="ORF">B7463_g10091</name>
</gene>
<dbReference type="Pfam" id="PF24883">
    <property type="entry name" value="NPHP3_N"/>
    <property type="match status" value="1"/>
</dbReference>
<protein>
    <recommendedName>
        <fullName evidence="2">Nephrocystin 3-like N-terminal domain-containing protein</fullName>
    </recommendedName>
</protein>
<keyword evidence="1" id="KW-0677">Repeat</keyword>
<evidence type="ECO:0000313" key="4">
    <source>
        <dbReference type="Proteomes" id="UP000258309"/>
    </source>
</evidence>
<organism evidence="3 4">
    <name type="scientific">Scytalidium lignicola</name>
    <name type="common">Hyphomycete</name>
    <dbReference type="NCBI Taxonomy" id="5539"/>
    <lineage>
        <taxon>Eukaryota</taxon>
        <taxon>Fungi</taxon>
        <taxon>Dikarya</taxon>
        <taxon>Ascomycota</taxon>
        <taxon>Pezizomycotina</taxon>
        <taxon>Leotiomycetes</taxon>
        <taxon>Leotiomycetes incertae sedis</taxon>
        <taxon>Scytalidium</taxon>
    </lineage>
</organism>